<dbReference type="EMBL" id="BKCJ010515430">
    <property type="protein sequence ID" value="GFA92553.1"/>
    <property type="molecule type" value="Genomic_DNA"/>
</dbReference>
<evidence type="ECO:0000256" key="1">
    <source>
        <dbReference type="SAM" id="MobiDB-lite"/>
    </source>
</evidence>
<dbReference type="Pfam" id="PF04233">
    <property type="entry name" value="Phage_Mu_F"/>
    <property type="match status" value="1"/>
</dbReference>
<feature type="domain" description="DUF4055" evidence="3">
    <location>
        <begin position="360"/>
        <end position="432"/>
    </location>
</feature>
<evidence type="ECO:0008006" key="5">
    <source>
        <dbReference type="Google" id="ProtNLM"/>
    </source>
</evidence>
<feature type="region of interest" description="Disordered" evidence="1">
    <location>
        <begin position="492"/>
        <end position="525"/>
    </location>
</feature>
<feature type="compositionally biased region" description="Acidic residues" evidence="1">
    <location>
        <begin position="494"/>
        <end position="504"/>
    </location>
</feature>
<feature type="domain" description="Phage head morphogenesis" evidence="2">
    <location>
        <begin position="666"/>
        <end position="755"/>
    </location>
</feature>
<sequence length="759" mass="84208">VVPKIGVDDGIDQAREILGHCAFDESKCEEGITALENYRKEWDDKKGCWKDRPLHDWASHPADAFRYFAVAKTKREYKDALPGWQLVKRCVAGPREVRKYDEYLPMPDPLNLSEENKERYQQLKRRAMFLNVTGRTRTGLMGAVFRKTAEVELPAAINYLLENVSGDGASLEQLCKEATGECLDTGRGGFLVDYPKVQMPEGQTALTVAQATKARAYVHFYPAETIVNWREDVIDGVKRLTLVVLNEKINEPTEDGFEFVAKDQYRALMLIGGRYIQRVYSEDHQEGEESEPKDKTGKTFDHIPFHFFGAQNNDASIDKAPLEDLAEVNVLHYGNSATVEEAGFISSQPTLFITTDIQADEFVKLNPNGMHIGSRRGHNLEQMLMIGARIVQQGGGAETAEAVRIRYSSDNSVLGTIAGNVSEAVRLALFDAQRFMMDGVDEAGTVFWLNQEFFDQVMDAQAILAQVQLWQQGIIAKKDLRTNLRQAGVIESDRTDDDIDEDREADAPVLGSEDDPPGTKQPERYAGGNLKRVASFISKAISTAKARVSAGLSAYGTQRYNSQIETLQGDLRGIYDDLKGRAQLDLGEFAAYEAEFNATMLGKVVKLVVQLNVPSAEMVSAAALIDPLILEARKGAQRISIGGALDQFGTKKAAEIIGEIQIGSSLGETSQQIGRRLTSVHQLHQDQAASLVRTMTNHVASTARMETLKANDDILEGWRWISTLDSKTSPMCQARDQHIYAWDDPKPPGHWGCRSGVLP</sequence>
<dbReference type="InterPro" id="IPR025129">
    <property type="entry name" value="DUF4055"/>
</dbReference>
<dbReference type="InterPro" id="IPR006528">
    <property type="entry name" value="Phage_head_morphogenesis_dom"/>
</dbReference>
<dbReference type="Pfam" id="PF13264">
    <property type="entry name" value="DUF4055"/>
    <property type="match status" value="1"/>
</dbReference>
<evidence type="ECO:0000313" key="4">
    <source>
        <dbReference type="EMBL" id="GFA92553.1"/>
    </source>
</evidence>
<feature type="non-terminal residue" evidence="4">
    <location>
        <position position="759"/>
    </location>
</feature>
<evidence type="ECO:0000259" key="2">
    <source>
        <dbReference type="Pfam" id="PF04233"/>
    </source>
</evidence>
<evidence type="ECO:0000259" key="3">
    <source>
        <dbReference type="Pfam" id="PF13264"/>
    </source>
</evidence>
<gene>
    <name evidence="4" type="ORF">Tci_664525</name>
</gene>
<name>A0A699KK55_TANCI</name>
<proteinExistence type="predicted"/>
<organism evidence="4">
    <name type="scientific">Tanacetum cinerariifolium</name>
    <name type="common">Dalmatian daisy</name>
    <name type="synonym">Chrysanthemum cinerariifolium</name>
    <dbReference type="NCBI Taxonomy" id="118510"/>
    <lineage>
        <taxon>Eukaryota</taxon>
        <taxon>Viridiplantae</taxon>
        <taxon>Streptophyta</taxon>
        <taxon>Embryophyta</taxon>
        <taxon>Tracheophyta</taxon>
        <taxon>Spermatophyta</taxon>
        <taxon>Magnoliopsida</taxon>
        <taxon>eudicotyledons</taxon>
        <taxon>Gunneridae</taxon>
        <taxon>Pentapetalae</taxon>
        <taxon>asterids</taxon>
        <taxon>campanulids</taxon>
        <taxon>Asterales</taxon>
        <taxon>Asteraceae</taxon>
        <taxon>Asteroideae</taxon>
        <taxon>Anthemideae</taxon>
        <taxon>Anthemidinae</taxon>
        <taxon>Tanacetum</taxon>
    </lineage>
</organism>
<dbReference type="AlphaFoldDB" id="A0A699KK55"/>
<comment type="caution">
    <text evidence="4">The sequence shown here is derived from an EMBL/GenBank/DDBJ whole genome shotgun (WGS) entry which is preliminary data.</text>
</comment>
<protein>
    <recommendedName>
        <fullName evidence="5">Phage head morphogenesis domain-containing protein</fullName>
    </recommendedName>
</protein>
<accession>A0A699KK55</accession>
<dbReference type="NCBIfam" id="TIGR01641">
    <property type="entry name" value="phageSPP1_gp7"/>
    <property type="match status" value="1"/>
</dbReference>
<reference evidence="4" key="1">
    <citation type="journal article" date="2019" name="Sci. Rep.">
        <title>Draft genome of Tanacetum cinerariifolium, the natural source of mosquito coil.</title>
        <authorList>
            <person name="Yamashiro T."/>
            <person name="Shiraishi A."/>
            <person name="Satake H."/>
            <person name="Nakayama K."/>
        </authorList>
    </citation>
    <scope>NUCLEOTIDE SEQUENCE</scope>
</reference>
<feature type="non-terminal residue" evidence="4">
    <location>
        <position position="1"/>
    </location>
</feature>